<dbReference type="InterPro" id="IPR012340">
    <property type="entry name" value="NA-bd_OB-fold"/>
</dbReference>
<dbReference type="NCBIfam" id="TIGR00008">
    <property type="entry name" value="infA"/>
    <property type="match status" value="1"/>
</dbReference>
<keyword evidence="2" id="KW-0396">Initiation factor</keyword>
<organism evidence="5">
    <name type="scientific">marine sediment metagenome</name>
    <dbReference type="NCBI Taxonomy" id="412755"/>
    <lineage>
        <taxon>unclassified sequences</taxon>
        <taxon>metagenomes</taxon>
        <taxon>ecological metagenomes</taxon>
    </lineage>
</organism>
<reference evidence="5" key="1">
    <citation type="journal article" date="2015" name="Nature">
        <title>Complex archaea that bridge the gap between prokaryotes and eukaryotes.</title>
        <authorList>
            <person name="Spang A."/>
            <person name="Saw J.H."/>
            <person name="Jorgensen S.L."/>
            <person name="Zaremba-Niedzwiedzka K."/>
            <person name="Martijn J."/>
            <person name="Lind A.E."/>
            <person name="van Eijk R."/>
            <person name="Schleper C."/>
            <person name="Guy L."/>
            <person name="Ettema T.J."/>
        </authorList>
    </citation>
    <scope>NUCLEOTIDE SEQUENCE</scope>
</reference>
<gene>
    <name evidence="5" type="ORF">LCGC14_1178600</name>
</gene>
<dbReference type="GO" id="GO:0005829">
    <property type="term" value="C:cytosol"/>
    <property type="evidence" value="ECO:0007669"/>
    <property type="project" value="TreeGrafter"/>
</dbReference>
<dbReference type="PANTHER" id="PTHR33370:SF1">
    <property type="entry name" value="TRANSLATION INITIATION FACTOR IF-1, CHLOROPLASTIC"/>
    <property type="match status" value="1"/>
</dbReference>
<accession>A0A0F9P5S2</accession>
<dbReference type="AlphaFoldDB" id="A0A0F9P5S2"/>
<evidence type="ECO:0000256" key="1">
    <source>
        <dbReference type="ARBA" id="ARBA00010939"/>
    </source>
</evidence>
<evidence type="ECO:0000259" key="4">
    <source>
        <dbReference type="PROSITE" id="PS50832"/>
    </source>
</evidence>
<dbReference type="InterPro" id="IPR004368">
    <property type="entry name" value="TIF_IF1"/>
</dbReference>
<name>A0A0F9P5S2_9ZZZZ</name>
<dbReference type="GO" id="GO:0043022">
    <property type="term" value="F:ribosome binding"/>
    <property type="evidence" value="ECO:0007669"/>
    <property type="project" value="TreeGrafter"/>
</dbReference>
<dbReference type="EMBL" id="LAZR01005888">
    <property type="protein sequence ID" value="KKM96390.1"/>
    <property type="molecule type" value="Genomic_DNA"/>
</dbReference>
<dbReference type="SUPFAM" id="SSF50249">
    <property type="entry name" value="Nucleic acid-binding proteins"/>
    <property type="match status" value="1"/>
</dbReference>
<dbReference type="PROSITE" id="PS50832">
    <property type="entry name" value="S1_IF1_TYPE"/>
    <property type="match status" value="1"/>
</dbReference>
<keyword evidence="3" id="KW-0648">Protein biosynthesis</keyword>
<dbReference type="InterPro" id="IPR006196">
    <property type="entry name" value="RNA-binding_domain_S1_IF1"/>
</dbReference>
<dbReference type="PANTHER" id="PTHR33370">
    <property type="entry name" value="TRANSLATION INITIATION FACTOR IF-1, CHLOROPLASTIC"/>
    <property type="match status" value="1"/>
</dbReference>
<sequence length="68" mass="7523">MIEVEGSVEKILGGGIYDVSVDGSTRHVMAKLSGRLRQYRIRVLPGDKVRLEVSEADTTKGFIVYRIG</sequence>
<evidence type="ECO:0000256" key="3">
    <source>
        <dbReference type="ARBA" id="ARBA00022917"/>
    </source>
</evidence>
<dbReference type="Pfam" id="PF01176">
    <property type="entry name" value="eIF-1a"/>
    <property type="match status" value="1"/>
</dbReference>
<proteinExistence type="inferred from homology"/>
<dbReference type="Gene3D" id="2.40.50.140">
    <property type="entry name" value="Nucleic acid-binding proteins"/>
    <property type="match status" value="1"/>
</dbReference>
<feature type="domain" description="S1-like" evidence="4">
    <location>
        <begin position="1"/>
        <end position="68"/>
    </location>
</feature>
<evidence type="ECO:0000256" key="2">
    <source>
        <dbReference type="ARBA" id="ARBA00022540"/>
    </source>
</evidence>
<dbReference type="GO" id="GO:0003743">
    <property type="term" value="F:translation initiation factor activity"/>
    <property type="evidence" value="ECO:0007669"/>
    <property type="project" value="UniProtKB-KW"/>
</dbReference>
<evidence type="ECO:0000313" key="5">
    <source>
        <dbReference type="EMBL" id="KKM96390.1"/>
    </source>
</evidence>
<comment type="similarity">
    <text evidence="1">Belongs to the IF-1 family.</text>
</comment>
<comment type="caution">
    <text evidence="5">The sequence shown here is derived from an EMBL/GenBank/DDBJ whole genome shotgun (WGS) entry which is preliminary data.</text>
</comment>
<dbReference type="GO" id="GO:0003723">
    <property type="term" value="F:RNA binding"/>
    <property type="evidence" value="ECO:0007669"/>
    <property type="project" value="InterPro"/>
</dbReference>
<protein>
    <recommendedName>
        <fullName evidence="4">S1-like domain-containing protein</fullName>
    </recommendedName>
</protein>